<dbReference type="GO" id="GO:0016987">
    <property type="term" value="F:sigma factor activity"/>
    <property type="evidence" value="ECO:0007669"/>
    <property type="project" value="UniProtKB-KW"/>
</dbReference>
<keyword evidence="3" id="KW-0731">Sigma factor</keyword>
<dbReference type="InterPro" id="IPR013325">
    <property type="entry name" value="RNA_pol_sigma_r2"/>
</dbReference>
<dbReference type="SUPFAM" id="SSF88946">
    <property type="entry name" value="Sigma2 domain of RNA polymerase sigma factors"/>
    <property type="match status" value="1"/>
</dbReference>
<dbReference type="EMBL" id="LKET01000068">
    <property type="protein sequence ID" value="KPU42461.1"/>
    <property type="molecule type" value="Genomic_DNA"/>
</dbReference>
<dbReference type="AlphaFoldDB" id="A0A0P8W1T4"/>
<gene>
    <name evidence="7" type="primary">sigM_3</name>
    <name evidence="7" type="ORF">OXPF_42460</name>
</gene>
<keyword evidence="2" id="KW-0805">Transcription regulation</keyword>
<evidence type="ECO:0000256" key="3">
    <source>
        <dbReference type="ARBA" id="ARBA00023082"/>
    </source>
</evidence>
<organism evidence="7 8">
    <name type="scientific">Oxobacter pfennigii</name>
    <dbReference type="NCBI Taxonomy" id="36849"/>
    <lineage>
        <taxon>Bacteria</taxon>
        <taxon>Bacillati</taxon>
        <taxon>Bacillota</taxon>
        <taxon>Clostridia</taxon>
        <taxon>Eubacteriales</taxon>
        <taxon>Clostridiaceae</taxon>
        <taxon>Oxobacter</taxon>
    </lineage>
</organism>
<dbReference type="InterPro" id="IPR007627">
    <property type="entry name" value="RNA_pol_sigma70_r2"/>
</dbReference>
<dbReference type="Gene3D" id="1.10.1740.10">
    <property type="match status" value="1"/>
</dbReference>
<dbReference type="PANTHER" id="PTHR43133">
    <property type="entry name" value="RNA POLYMERASE ECF-TYPE SIGMA FACTO"/>
    <property type="match status" value="1"/>
</dbReference>
<dbReference type="PANTHER" id="PTHR43133:SF8">
    <property type="entry name" value="RNA POLYMERASE SIGMA FACTOR HI_1459-RELATED"/>
    <property type="match status" value="1"/>
</dbReference>
<dbReference type="InterPro" id="IPR013324">
    <property type="entry name" value="RNA_pol_sigma_r3/r4-like"/>
</dbReference>
<dbReference type="RefSeq" id="WP_054877168.1">
    <property type="nucleotide sequence ID" value="NZ_LKET01000068.1"/>
</dbReference>
<dbReference type="Gene3D" id="1.10.10.10">
    <property type="entry name" value="Winged helix-like DNA-binding domain superfamily/Winged helix DNA-binding domain"/>
    <property type="match status" value="1"/>
</dbReference>
<evidence type="ECO:0000256" key="2">
    <source>
        <dbReference type="ARBA" id="ARBA00023015"/>
    </source>
</evidence>
<dbReference type="NCBIfam" id="TIGR02937">
    <property type="entry name" value="sigma70-ECF"/>
    <property type="match status" value="1"/>
</dbReference>
<comment type="caution">
    <text evidence="7">The sequence shown here is derived from an EMBL/GenBank/DDBJ whole genome shotgun (WGS) entry which is preliminary data.</text>
</comment>
<protein>
    <submittedName>
        <fullName evidence="7">RNA polymerase sigma factor SigM</fullName>
    </submittedName>
</protein>
<evidence type="ECO:0000313" key="8">
    <source>
        <dbReference type="Proteomes" id="UP000050326"/>
    </source>
</evidence>
<evidence type="ECO:0000256" key="5">
    <source>
        <dbReference type="ARBA" id="ARBA00023163"/>
    </source>
</evidence>
<evidence type="ECO:0000256" key="4">
    <source>
        <dbReference type="ARBA" id="ARBA00023125"/>
    </source>
</evidence>
<reference evidence="7 8" key="1">
    <citation type="submission" date="2015-09" db="EMBL/GenBank/DDBJ databases">
        <title>Genome sequence of Oxobacter pfennigii DSM 3222.</title>
        <authorList>
            <person name="Poehlein A."/>
            <person name="Bengelsdorf F.R."/>
            <person name="Schiel-Bengelsdorf B."/>
            <person name="Duerre P."/>
            <person name="Daniel R."/>
        </authorList>
    </citation>
    <scope>NUCLEOTIDE SEQUENCE [LARGE SCALE GENOMIC DNA]</scope>
    <source>
        <strain evidence="7 8">DSM 3222</strain>
    </source>
</reference>
<dbReference type="InterPro" id="IPR014284">
    <property type="entry name" value="RNA_pol_sigma-70_dom"/>
</dbReference>
<dbReference type="SUPFAM" id="SSF88659">
    <property type="entry name" value="Sigma3 and sigma4 domains of RNA polymerase sigma factors"/>
    <property type="match status" value="1"/>
</dbReference>
<dbReference type="GO" id="GO:0006352">
    <property type="term" value="P:DNA-templated transcription initiation"/>
    <property type="evidence" value="ECO:0007669"/>
    <property type="project" value="InterPro"/>
</dbReference>
<sequence length="173" mass="19874">MTNEELQIKLAALSNGDKTAFEEIYKHLNKPMYTIILRITQDKALSEDILQEVFIKLYKSPPKPPIRKPRAYIFQIVRNLAIDSVRKRPQFADLKSIEDIVYLPTDDFSQKMDIDHAMKTLPLQECQIVSLRINGQLKFREIAGMMDIPLGTVLWKYQKAVGRLRSILSGGAI</sequence>
<dbReference type="GO" id="GO:0003677">
    <property type="term" value="F:DNA binding"/>
    <property type="evidence" value="ECO:0007669"/>
    <property type="project" value="UniProtKB-KW"/>
</dbReference>
<dbReference type="OrthoDB" id="9782703at2"/>
<feature type="domain" description="RNA polymerase sigma-70 region 2" evidence="6">
    <location>
        <begin position="25"/>
        <end position="88"/>
    </location>
</feature>
<name>A0A0P8W1T4_9CLOT</name>
<dbReference type="InterPro" id="IPR036388">
    <property type="entry name" value="WH-like_DNA-bd_sf"/>
</dbReference>
<dbReference type="STRING" id="36849.OXPF_42460"/>
<comment type="similarity">
    <text evidence="1">Belongs to the sigma-70 factor family. ECF subfamily.</text>
</comment>
<keyword evidence="8" id="KW-1185">Reference proteome</keyword>
<evidence type="ECO:0000313" key="7">
    <source>
        <dbReference type="EMBL" id="KPU42461.1"/>
    </source>
</evidence>
<keyword evidence="4" id="KW-0238">DNA-binding</keyword>
<evidence type="ECO:0000259" key="6">
    <source>
        <dbReference type="Pfam" id="PF04542"/>
    </source>
</evidence>
<dbReference type="Pfam" id="PF04542">
    <property type="entry name" value="Sigma70_r2"/>
    <property type="match status" value="1"/>
</dbReference>
<accession>A0A0P8W1T4</accession>
<proteinExistence type="inferred from homology"/>
<dbReference type="Proteomes" id="UP000050326">
    <property type="component" value="Unassembled WGS sequence"/>
</dbReference>
<dbReference type="InterPro" id="IPR039425">
    <property type="entry name" value="RNA_pol_sigma-70-like"/>
</dbReference>
<keyword evidence="5" id="KW-0804">Transcription</keyword>
<evidence type="ECO:0000256" key="1">
    <source>
        <dbReference type="ARBA" id="ARBA00010641"/>
    </source>
</evidence>